<dbReference type="GO" id="GO:0019433">
    <property type="term" value="P:triglyceride catabolic process"/>
    <property type="evidence" value="ECO:0007669"/>
    <property type="project" value="TreeGrafter"/>
</dbReference>
<evidence type="ECO:0000256" key="3">
    <source>
        <dbReference type="SAM" id="SignalP"/>
    </source>
</evidence>
<feature type="domain" description="SGNH hydrolase-type esterase" evidence="4">
    <location>
        <begin position="44"/>
        <end position="280"/>
    </location>
</feature>
<feature type="disulfide bond" evidence="2">
    <location>
        <begin position="140"/>
        <end position="153"/>
    </location>
</feature>
<keyword evidence="6" id="KW-1185">Reference proteome</keyword>
<gene>
    <name evidence="5" type="ORF">KALB_7791</name>
</gene>
<evidence type="ECO:0000259" key="4">
    <source>
        <dbReference type="Pfam" id="PF13472"/>
    </source>
</evidence>
<feature type="disulfide bond" evidence="2">
    <location>
        <begin position="203"/>
        <end position="252"/>
    </location>
</feature>
<evidence type="ECO:0000313" key="6">
    <source>
        <dbReference type="Proteomes" id="UP000019225"/>
    </source>
</evidence>
<dbReference type="PANTHER" id="PTHR37981">
    <property type="entry name" value="LIPASE 2"/>
    <property type="match status" value="1"/>
</dbReference>
<evidence type="ECO:0000256" key="1">
    <source>
        <dbReference type="PIRSR" id="PIRSR637460-1"/>
    </source>
</evidence>
<dbReference type="InterPro" id="IPR036514">
    <property type="entry name" value="SGNH_hydro_sf"/>
</dbReference>
<dbReference type="GO" id="GO:0004806">
    <property type="term" value="F:triacylglycerol lipase activity"/>
    <property type="evidence" value="ECO:0007669"/>
    <property type="project" value="TreeGrafter"/>
</dbReference>
<evidence type="ECO:0000313" key="5">
    <source>
        <dbReference type="EMBL" id="AHI01149.1"/>
    </source>
</evidence>
<dbReference type="InterPro" id="IPR013830">
    <property type="entry name" value="SGNH_hydro"/>
</dbReference>
<sequence length="296" mass="30092">MTVTWVTSSIRAMRRTLPVVLATLACALLAAPAAAAAAPTKYVALGDSYASGPLIPAPKGSPLGCLRSDHNYASTLARSLGAELTDVTCGGATTDSMTGPQTVLLGTNPPQFDALRADTDLVTVSISGNDIGFAGIVGTCGVLSLTNPGGSPCQARYGDQLADRIAATAPKVAAVLQGIHTRSPKARVVLVGYLRLLPPTRGCWPVVPISAGDVPYLDGVEQQLNAMLAAQAAANGATFVDPYPGSLGHDMCQPIGTKWVEGLLPTDLAAPVHPNAAGMRFVAGLVGSSVGGHAME</sequence>
<feature type="active site" evidence="1">
    <location>
        <position position="273"/>
    </location>
</feature>
<proteinExistence type="predicted"/>
<dbReference type="PANTHER" id="PTHR37981:SF1">
    <property type="entry name" value="SGNH HYDROLASE-TYPE ESTERASE DOMAIN-CONTAINING PROTEIN"/>
    <property type="match status" value="1"/>
</dbReference>
<dbReference type="AlphaFoldDB" id="W5WIZ1"/>
<dbReference type="STRING" id="1449976.KALB_7791"/>
<feature type="disulfide bond" evidence="2">
    <location>
        <begin position="65"/>
        <end position="89"/>
    </location>
</feature>
<dbReference type="CDD" id="cd01823">
    <property type="entry name" value="SEST_like"/>
    <property type="match status" value="1"/>
</dbReference>
<keyword evidence="2" id="KW-1015">Disulfide bond</keyword>
<feature type="chain" id="PRO_5039293428" description="SGNH hydrolase-type esterase domain-containing protein" evidence="3">
    <location>
        <begin position="38"/>
        <end position="296"/>
    </location>
</feature>
<dbReference type="InterPro" id="IPR037460">
    <property type="entry name" value="SEST-like"/>
</dbReference>
<name>W5WIZ1_9PSEU</name>
<evidence type="ECO:0000256" key="2">
    <source>
        <dbReference type="PIRSR" id="PIRSR637460-2"/>
    </source>
</evidence>
<protein>
    <recommendedName>
        <fullName evidence="4">SGNH hydrolase-type esterase domain-containing protein</fullName>
    </recommendedName>
</protein>
<dbReference type="Pfam" id="PF13472">
    <property type="entry name" value="Lipase_GDSL_2"/>
    <property type="match status" value="1"/>
</dbReference>
<organism evidence="5 6">
    <name type="scientific">Kutzneria albida DSM 43870</name>
    <dbReference type="NCBI Taxonomy" id="1449976"/>
    <lineage>
        <taxon>Bacteria</taxon>
        <taxon>Bacillati</taxon>
        <taxon>Actinomycetota</taxon>
        <taxon>Actinomycetes</taxon>
        <taxon>Pseudonocardiales</taxon>
        <taxon>Pseudonocardiaceae</taxon>
        <taxon>Kutzneria</taxon>
    </lineage>
</organism>
<dbReference type="EMBL" id="CP007155">
    <property type="protein sequence ID" value="AHI01149.1"/>
    <property type="molecule type" value="Genomic_DNA"/>
</dbReference>
<dbReference type="eggNOG" id="COG2755">
    <property type="taxonomic scope" value="Bacteria"/>
</dbReference>
<dbReference type="Gene3D" id="3.40.50.1110">
    <property type="entry name" value="SGNH hydrolase"/>
    <property type="match status" value="1"/>
</dbReference>
<dbReference type="HOGENOM" id="CLU_038449_4_1_11"/>
<reference evidence="5 6" key="1">
    <citation type="journal article" date="2014" name="BMC Genomics">
        <title>Complete genome sequence of producer of the glycopeptide antibiotic Aculeximycin Kutzneria albida DSM 43870T, a representative of minor genus of Pseudonocardiaceae.</title>
        <authorList>
            <person name="Rebets Y."/>
            <person name="Tokovenko B."/>
            <person name="Lushchyk I."/>
            <person name="Ruckert C."/>
            <person name="Zaburannyi N."/>
            <person name="Bechthold A."/>
            <person name="Kalinowski J."/>
            <person name="Luzhetskyy A."/>
        </authorList>
    </citation>
    <scope>NUCLEOTIDE SEQUENCE [LARGE SCALE GENOMIC DNA]</scope>
    <source>
        <strain evidence="5">DSM 43870</strain>
    </source>
</reference>
<feature type="active site" description="Nucleophile" evidence="1">
    <location>
        <position position="48"/>
    </location>
</feature>
<dbReference type="PATRIC" id="fig|1449976.3.peg.7825"/>
<dbReference type="Proteomes" id="UP000019225">
    <property type="component" value="Chromosome"/>
</dbReference>
<feature type="signal peptide" evidence="3">
    <location>
        <begin position="1"/>
        <end position="37"/>
    </location>
</feature>
<dbReference type="KEGG" id="kal:KALB_7791"/>
<keyword evidence="3" id="KW-0732">Signal</keyword>
<dbReference type="SUPFAM" id="SSF52266">
    <property type="entry name" value="SGNH hydrolase"/>
    <property type="match status" value="1"/>
</dbReference>
<accession>W5WIZ1</accession>